<feature type="compositionally biased region" description="Pro residues" evidence="5">
    <location>
        <begin position="146"/>
        <end position="160"/>
    </location>
</feature>
<dbReference type="GO" id="GO:0005886">
    <property type="term" value="C:plasma membrane"/>
    <property type="evidence" value="ECO:0007669"/>
    <property type="project" value="TreeGrafter"/>
</dbReference>
<dbReference type="GO" id="GO:0098542">
    <property type="term" value="P:defense response to other organism"/>
    <property type="evidence" value="ECO:0007669"/>
    <property type="project" value="InterPro"/>
</dbReference>
<dbReference type="EMBL" id="OZ034819">
    <property type="protein sequence ID" value="CAL1395340.1"/>
    <property type="molecule type" value="Genomic_DNA"/>
</dbReference>
<dbReference type="AlphaFoldDB" id="A0AAV2FAR1"/>
<feature type="compositionally biased region" description="Basic and acidic residues" evidence="5">
    <location>
        <begin position="18"/>
        <end position="27"/>
    </location>
</feature>
<evidence type="ECO:0000256" key="1">
    <source>
        <dbReference type="ARBA" id="ARBA00004167"/>
    </source>
</evidence>
<protein>
    <recommendedName>
        <fullName evidence="7">Late embryogenesis abundant protein LEA-2 subgroup domain-containing protein</fullName>
    </recommendedName>
</protein>
<dbReference type="Proteomes" id="UP001497516">
    <property type="component" value="Chromosome 6"/>
</dbReference>
<dbReference type="PANTHER" id="PTHR31234:SF42">
    <property type="entry name" value="LATE EMBRYOGENESIS ABUNDANT (LEA) HYDROXYPROLINE-RICH GLYCOPROTEIN FAMILY"/>
    <property type="match status" value="1"/>
</dbReference>
<feature type="compositionally biased region" description="Basic residues" evidence="5">
    <location>
        <begin position="161"/>
        <end position="176"/>
    </location>
</feature>
<evidence type="ECO:0000313" key="9">
    <source>
        <dbReference type="Proteomes" id="UP001497516"/>
    </source>
</evidence>
<evidence type="ECO:0000259" key="7">
    <source>
        <dbReference type="Pfam" id="PF03168"/>
    </source>
</evidence>
<proteinExistence type="predicted"/>
<accession>A0AAV2FAR1</accession>
<dbReference type="InterPro" id="IPR004864">
    <property type="entry name" value="LEA_2"/>
</dbReference>
<dbReference type="PANTHER" id="PTHR31234">
    <property type="entry name" value="LATE EMBRYOGENESIS ABUNDANT (LEA) HYDROXYPROLINE-RICH GLYCOPROTEIN FAMILY"/>
    <property type="match status" value="1"/>
</dbReference>
<feature type="compositionally biased region" description="Basic and acidic residues" evidence="5">
    <location>
        <begin position="125"/>
        <end position="145"/>
    </location>
</feature>
<organism evidence="8 9">
    <name type="scientific">Linum trigynum</name>
    <dbReference type="NCBI Taxonomy" id="586398"/>
    <lineage>
        <taxon>Eukaryota</taxon>
        <taxon>Viridiplantae</taxon>
        <taxon>Streptophyta</taxon>
        <taxon>Embryophyta</taxon>
        <taxon>Tracheophyta</taxon>
        <taxon>Spermatophyta</taxon>
        <taxon>Magnoliopsida</taxon>
        <taxon>eudicotyledons</taxon>
        <taxon>Gunneridae</taxon>
        <taxon>Pentapetalae</taxon>
        <taxon>rosids</taxon>
        <taxon>fabids</taxon>
        <taxon>Malpighiales</taxon>
        <taxon>Linaceae</taxon>
        <taxon>Linum</taxon>
    </lineage>
</organism>
<evidence type="ECO:0000256" key="3">
    <source>
        <dbReference type="ARBA" id="ARBA00022989"/>
    </source>
</evidence>
<evidence type="ECO:0000256" key="2">
    <source>
        <dbReference type="ARBA" id="ARBA00022692"/>
    </source>
</evidence>
<feature type="region of interest" description="Disordered" evidence="5">
    <location>
        <begin position="1"/>
        <end position="205"/>
    </location>
</feature>
<evidence type="ECO:0000256" key="5">
    <source>
        <dbReference type="SAM" id="MobiDB-lite"/>
    </source>
</evidence>
<evidence type="ECO:0000313" key="8">
    <source>
        <dbReference type="EMBL" id="CAL1395340.1"/>
    </source>
</evidence>
<keyword evidence="3 6" id="KW-1133">Transmembrane helix</keyword>
<keyword evidence="4 6" id="KW-0472">Membrane</keyword>
<comment type="subcellular location">
    <subcellularLocation>
        <location evidence="1">Membrane</location>
        <topology evidence="1">Single-pass membrane protein</topology>
    </subcellularLocation>
</comment>
<evidence type="ECO:0000256" key="6">
    <source>
        <dbReference type="SAM" id="Phobius"/>
    </source>
</evidence>
<sequence length="394" mass="44053">MSRHPETNPHFVRPLQQPRRDRGDGRRSTPPAVITPPVSGPATPAPPRHHNQEIPDPGNQHFPLHVDEELLPPRNKPLGPIRHQERGQFRSPWAIPPHHPQPAHGPAHDGNYQSPWILPPSSSHPTDDHGPLVTEPHRHDSEPPPHPHPQPQRPQPQPPPKHPRHHRQPRDGRKHPPPPPPPHDGPDPAVVGHRRGRGPVVPSPRKTKITTWCAAVCCAIFWIAIFLVGLIVLIVYLVYRPHNPRFEVSDATLNAAYLDAGSLLNADVSVLANFTNPNRKVAVDFGSLIVDLYYGSTLIATQFIQPFSADRAGSRFVNLELVTSQVRIPLEDSKKLEEQINKNTVTFNVKGVFRVRSKLGSFLRYSYKLYGHCTIVTTGPPNGILRGKRCITKR</sequence>
<dbReference type="Pfam" id="PF03168">
    <property type="entry name" value="LEA_2"/>
    <property type="match status" value="1"/>
</dbReference>
<keyword evidence="2 6" id="KW-0812">Transmembrane</keyword>
<dbReference type="InterPro" id="IPR044839">
    <property type="entry name" value="NDR1-like"/>
</dbReference>
<evidence type="ECO:0000256" key="4">
    <source>
        <dbReference type="ARBA" id="ARBA00023136"/>
    </source>
</evidence>
<name>A0AAV2FAR1_9ROSI</name>
<feature type="transmembrane region" description="Helical" evidence="6">
    <location>
        <begin position="212"/>
        <end position="239"/>
    </location>
</feature>
<reference evidence="8 9" key="1">
    <citation type="submission" date="2024-04" db="EMBL/GenBank/DDBJ databases">
        <authorList>
            <person name="Fracassetti M."/>
        </authorList>
    </citation>
    <scope>NUCLEOTIDE SEQUENCE [LARGE SCALE GENOMIC DNA]</scope>
</reference>
<gene>
    <name evidence="8" type="ORF">LTRI10_LOCUS35781</name>
</gene>
<feature type="domain" description="Late embryogenesis abundant protein LEA-2 subgroup" evidence="7">
    <location>
        <begin position="275"/>
        <end position="359"/>
    </location>
</feature>
<keyword evidence="9" id="KW-1185">Reference proteome</keyword>